<dbReference type="OrthoDB" id="413723at2759"/>
<evidence type="ECO:0000256" key="2">
    <source>
        <dbReference type="ARBA" id="ARBA00022490"/>
    </source>
</evidence>
<evidence type="ECO:0000256" key="5">
    <source>
        <dbReference type="SAM" id="Coils"/>
    </source>
</evidence>
<organism evidence="7 8">
    <name type="scientific">Ancylostoma duodenale</name>
    <dbReference type="NCBI Taxonomy" id="51022"/>
    <lineage>
        <taxon>Eukaryota</taxon>
        <taxon>Metazoa</taxon>
        <taxon>Ecdysozoa</taxon>
        <taxon>Nematoda</taxon>
        <taxon>Chromadorea</taxon>
        <taxon>Rhabditida</taxon>
        <taxon>Rhabditina</taxon>
        <taxon>Rhabditomorpha</taxon>
        <taxon>Strongyloidea</taxon>
        <taxon>Ancylostomatidae</taxon>
        <taxon>Ancylostomatinae</taxon>
        <taxon>Ancylostoma</taxon>
    </lineage>
</organism>
<dbReference type="PANTHER" id="PTHR45783">
    <property type="entry name" value="KINESIN LIGHT CHAIN"/>
    <property type="match status" value="1"/>
</dbReference>
<comment type="subcellular location">
    <subcellularLocation>
        <location evidence="1">Cytoplasm</location>
    </subcellularLocation>
</comment>
<keyword evidence="3" id="KW-0677">Repeat</keyword>
<feature type="coiled-coil region" evidence="5">
    <location>
        <begin position="70"/>
        <end position="132"/>
    </location>
</feature>
<dbReference type="GO" id="GO:0005737">
    <property type="term" value="C:cytoplasm"/>
    <property type="evidence" value="ECO:0007669"/>
    <property type="project" value="UniProtKB-SubCell"/>
</dbReference>
<reference evidence="7 8" key="1">
    <citation type="submission" date="2013-12" db="EMBL/GenBank/DDBJ databases">
        <title>Draft genome of the parsitic nematode Ancylostoma duodenale.</title>
        <authorList>
            <person name="Mitreva M."/>
        </authorList>
    </citation>
    <scope>NUCLEOTIDE SEQUENCE [LARGE SCALE GENOMIC DNA]</scope>
    <source>
        <strain evidence="7 8">Zhejiang</strain>
    </source>
</reference>
<dbReference type="PANTHER" id="PTHR45783:SF3">
    <property type="entry name" value="KINESIN LIGHT CHAIN"/>
    <property type="match status" value="1"/>
</dbReference>
<dbReference type="GO" id="GO:0005871">
    <property type="term" value="C:kinesin complex"/>
    <property type="evidence" value="ECO:0007669"/>
    <property type="project" value="InterPro"/>
</dbReference>
<evidence type="ECO:0000256" key="4">
    <source>
        <dbReference type="ARBA" id="ARBA00022803"/>
    </source>
</evidence>
<evidence type="ECO:0000256" key="6">
    <source>
        <dbReference type="SAM" id="MobiDB-lite"/>
    </source>
</evidence>
<proteinExistence type="predicted"/>
<keyword evidence="8" id="KW-1185">Reference proteome</keyword>
<gene>
    <name evidence="7" type="ORF">ANCDUO_25477</name>
</gene>
<evidence type="ECO:0000313" key="8">
    <source>
        <dbReference type="Proteomes" id="UP000054047"/>
    </source>
</evidence>
<keyword evidence="5" id="KW-0175">Coiled coil</keyword>
<sequence>MSQEDVATGLRTVQQGLEALRDEHSSVCTTLESSLKGISEDEAPMPREKHHQISDNVASISNGLEEVTMMMSIMSHLNNLEAEKQKYQAQRRRLCQENAWLRDELSSTQIKLQTSEQRVATLEEENKHLKYMNSIKQFDDDIQNDVKSAPSEANVPSTNDTLQELGFGPEDEEDLQSSRFLYLIPLKSS</sequence>
<evidence type="ECO:0000256" key="1">
    <source>
        <dbReference type="ARBA" id="ARBA00004496"/>
    </source>
</evidence>
<accession>A0A0C2C4B6</accession>
<evidence type="ECO:0000313" key="7">
    <source>
        <dbReference type="EMBL" id="KIH44497.1"/>
    </source>
</evidence>
<dbReference type="AlphaFoldDB" id="A0A0C2C4B6"/>
<dbReference type="Proteomes" id="UP000054047">
    <property type="component" value="Unassembled WGS sequence"/>
</dbReference>
<evidence type="ECO:0000256" key="3">
    <source>
        <dbReference type="ARBA" id="ARBA00022737"/>
    </source>
</evidence>
<dbReference type="GO" id="GO:0007018">
    <property type="term" value="P:microtubule-based movement"/>
    <property type="evidence" value="ECO:0007669"/>
    <property type="project" value="TreeGrafter"/>
</dbReference>
<dbReference type="InterPro" id="IPR002151">
    <property type="entry name" value="Kinesin_light"/>
</dbReference>
<feature type="region of interest" description="Disordered" evidence="6">
    <location>
        <begin position="146"/>
        <end position="174"/>
    </location>
</feature>
<protein>
    <submittedName>
        <fullName evidence="7">Rab5 binding protein</fullName>
    </submittedName>
</protein>
<name>A0A0C2C4B6_9BILA</name>
<keyword evidence="2" id="KW-0963">Cytoplasm</keyword>
<keyword evidence="4" id="KW-0802">TPR repeat</keyword>
<dbReference type="EMBL" id="KN777317">
    <property type="protein sequence ID" value="KIH44497.1"/>
    <property type="molecule type" value="Genomic_DNA"/>
</dbReference>
<dbReference type="GO" id="GO:0019894">
    <property type="term" value="F:kinesin binding"/>
    <property type="evidence" value="ECO:0007669"/>
    <property type="project" value="TreeGrafter"/>
</dbReference>